<name>A0A1G7E5C0_9NOCA</name>
<keyword evidence="7" id="KW-1185">Reference proteome</keyword>
<evidence type="ECO:0000256" key="3">
    <source>
        <dbReference type="ARBA" id="ARBA00022989"/>
    </source>
</evidence>
<evidence type="ECO:0000313" key="7">
    <source>
        <dbReference type="Proteomes" id="UP000199417"/>
    </source>
</evidence>
<keyword evidence="6" id="KW-0808">Transferase</keyword>
<dbReference type="PANTHER" id="PTHR12714:SF9">
    <property type="entry name" value="PROTEIN-S-ISOPRENYLCYSTEINE O-METHYLTRANSFERASE"/>
    <property type="match status" value="1"/>
</dbReference>
<keyword evidence="3 5" id="KW-1133">Transmembrane helix</keyword>
<dbReference type="GO" id="GO:0016020">
    <property type="term" value="C:membrane"/>
    <property type="evidence" value="ECO:0007669"/>
    <property type="project" value="UniProtKB-SubCell"/>
</dbReference>
<dbReference type="PANTHER" id="PTHR12714">
    <property type="entry name" value="PROTEIN-S ISOPRENYLCYSTEINE O-METHYLTRANSFERASE"/>
    <property type="match status" value="1"/>
</dbReference>
<dbReference type="STRING" id="168276.SAMN05444580_12247"/>
<reference evidence="6 7" key="1">
    <citation type="submission" date="2016-10" db="EMBL/GenBank/DDBJ databases">
        <authorList>
            <person name="de Groot N.N."/>
        </authorList>
    </citation>
    <scope>NUCLEOTIDE SEQUENCE [LARGE SCALE GENOMIC DNA]</scope>
    <source>
        <strain evidence="6 7">JCM 11308</strain>
    </source>
</reference>
<dbReference type="GO" id="GO:0032259">
    <property type="term" value="P:methylation"/>
    <property type="evidence" value="ECO:0007669"/>
    <property type="project" value="UniProtKB-KW"/>
</dbReference>
<keyword evidence="4 5" id="KW-0472">Membrane</keyword>
<evidence type="ECO:0000256" key="5">
    <source>
        <dbReference type="SAM" id="Phobius"/>
    </source>
</evidence>
<feature type="transmembrane region" description="Helical" evidence="5">
    <location>
        <begin position="45"/>
        <end position="64"/>
    </location>
</feature>
<dbReference type="Pfam" id="PF04140">
    <property type="entry name" value="ICMT"/>
    <property type="match status" value="1"/>
</dbReference>
<evidence type="ECO:0000256" key="4">
    <source>
        <dbReference type="ARBA" id="ARBA00023136"/>
    </source>
</evidence>
<organism evidence="6 7">
    <name type="scientific">Rhodococcus tukisamuensis</name>
    <dbReference type="NCBI Taxonomy" id="168276"/>
    <lineage>
        <taxon>Bacteria</taxon>
        <taxon>Bacillati</taxon>
        <taxon>Actinomycetota</taxon>
        <taxon>Actinomycetes</taxon>
        <taxon>Mycobacteriales</taxon>
        <taxon>Nocardiaceae</taxon>
        <taxon>Rhodococcus</taxon>
    </lineage>
</organism>
<dbReference type="EMBL" id="FNAB01000022">
    <property type="protein sequence ID" value="SDE58861.1"/>
    <property type="molecule type" value="Genomic_DNA"/>
</dbReference>
<evidence type="ECO:0000313" key="6">
    <source>
        <dbReference type="EMBL" id="SDE58861.1"/>
    </source>
</evidence>
<keyword evidence="6" id="KW-0489">Methyltransferase</keyword>
<proteinExistence type="predicted"/>
<comment type="subcellular location">
    <subcellularLocation>
        <location evidence="1">Membrane</location>
        <topology evidence="1">Multi-pass membrane protein</topology>
    </subcellularLocation>
</comment>
<feature type="transmembrane region" description="Helical" evidence="5">
    <location>
        <begin position="70"/>
        <end position="90"/>
    </location>
</feature>
<evidence type="ECO:0000256" key="1">
    <source>
        <dbReference type="ARBA" id="ARBA00004141"/>
    </source>
</evidence>
<gene>
    <name evidence="6" type="ORF">SAMN05444580_12247</name>
</gene>
<accession>A0A1G7E5C0</accession>
<dbReference type="AlphaFoldDB" id="A0A1G7E5C0"/>
<dbReference type="Gene3D" id="1.20.120.1630">
    <property type="match status" value="1"/>
</dbReference>
<dbReference type="RefSeq" id="WP_072847273.1">
    <property type="nucleotide sequence ID" value="NZ_FNAB01000022.1"/>
</dbReference>
<keyword evidence="2 5" id="KW-0812">Transmembrane</keyword>
<dbReference type="InterPro" id="IPR007269">
    <property type="entry name" value="ICMT_MeTrfase"/>
</dbReference>
<sequence length="196" mass="20860">MTSAEPYFASHPAAGAVLALAGVALVSSEIWIGRRHRAPESRDRGSGLAVGLGLLVAYLGGLAVSLLVPATVITTGAGWVFVAGLTIAVAGQGLRLRAVHELGASFTFGVQTKAGQRVVDTGLYRRIRHPSYTGALICAFGFTIAYTNWLSPLAVGGLVLGYAVRIPYEERVLADGLGDPYREYMRRTKRLIPFVF</sequence>
<dbReference type="GO" id="GO:0004671">
    <property type="term" value="F:protein C-terminal S-isoprenylcysteine carboxyl O-methyltransferase activity"/>
    <property type="evidence" value="ECO:0007669"/>
    <property type="project" value="InterPro"/>
</dbReference>
<dbReference type="Proteomes" id="UP000199417">
    <property type="component" value="Unassembled WGS sequence"/>
</dbReference>
<protein>
    <submittedName>
        <fullName evidence="6">Protein-S-isoprenylcysteine O-methyltransferase Ste14</fullName>
    </submittedName>
</protein>
<evidence type="ECO:0000256" key="2">
    <source>
        <dbReference type="ARBA" id="ARBA00022692"/>
    </source>
</evidence>
<feature type="transmembrane region" description="Helical" evidence="5">
    <location>
        <begin position="132"/>
        <end position="150"/>
    </location>
</feature>
<feature type="transmembrane region" description="Helical" evidence="5">
    <location>
        <begin position="12"/>
        <end position="33"/>
    </location>
</feature>